<sequence length="110" mass="12734">MQQPDSSVSANVMFFLLHELPHHLKIEAINEAMRVLTPGGKLYLGEFHRPRLWMLRALSWTYFKVFEPYGLALWNTHDPVLQLSAMPGVVWERHDVFFGNFQVIVATKPA</sequence>
<dbReference type="AlphaFoldDB" id="A0A1J5P6G0"/>
<evidence type="ECO:0000313" key="1">
    <source>
        <dbReference type="EMBL" id="OIQ63012.1"/>
    </source>
</evidence>
<dbReference type="Gene3D" id="3.40.50.150">
    <property type="entry name" value="Vaccinia Virus protein VP39"/>
    <property type="match status" value="1"/>
</dbReference>
<reference evidence="1" key="1">
    <citation type="submission" date="2016-10" db="EMBL/GenBank/DDBJ databases">
        <title>Sequence of Gallionella enrichment culture.</title>
        <authorList>
            <person name="Poehlein A."/>
            <person name="Muehling M."/>
            <person name="Daniel R."/>
        </authorList>
    </citation>
    <scope>NUCLEOTIDE SEQUENCE</scope>
</reference>
<evidence type="ECO:0008006" key="2">
    <source>
        <dbReference type="Google" id="ProtNLM"/>
    </source>
</evidence>
<name>A0A1J5P6G0_9ZZZZ</name>
<protein>
    <recommendedName>
        <fullName evidence="2">Methyltransferase type 11 domain-containing protein</fullName>
    </recommendedName>
</protein>
<accession>A0A1J5P6G0</accession>
<proteinExistence type="predicted"/>
<dbReference type="EMBL" id="MLJW01009392">
    <property type="protein sequence ID" value="OIQ63012.1"/>
    <property type="molecule type" value="Genomic_DNA"/>
</dbReference>
<organism evidence="1">
    <name type="scientific">mine drainage metagenome</name>
    <dbReference type="NCBI Taxonomy" id="410659"/>
    <lineage>
        <taxon>unclassified sequences</taxon>
        <taxon>metagenomes</taxon>
        <taxon>ecological metagenomes</taxon>
    </lineage>
</organism>
<dbReference type="SUPFAM" id="SSF53335">
    <property type="entry name" value="S-adenosyl-L-methionine-dependent methyltransferases"/>
    <property type="match status" value="1"/>
</dbReference>
<dbReference type="InterPro" id="IPR029063">
    <property type="entry name" value="SAM-dependent_MTases_sf"/>
</dbReference>
<gene>
    <name evidence="1" type="ORF">GALL_554540</name>
</gene>
<comment type="caution">
    <text evidence="1">The sequence shown here is derived from an EMBL/GenBank/DDBJ whole genome shotgun (WGS) entry which is preliminary data.</text>
</comment>